<proteinExistence type="predicted"/>
<evidence type="ECO:0000256" key="2">
    <source>
        <dbReference type="ARBA" id="ARBA00023012"/>
    </source>
</evidence>
<accession>A0A8J4H453</accession>
<dbReference type="Gene3D" id="3.40.50.2300">
    <property type="match status" value="1"/>
</dbReference>
<evidence type="ECO:0000256" key="5">
    <source>
        <dbReference type="ARBA" id="ARBA00023163"/>
    </source>
</evidence>
<keyword evidence="11" id="KW-1185">Reference proteome</keyword>
<dbReference type="GO" id="GO:0032993">
    <property type="term" value="C:protein-DNA complex"/>
    <property type="evidence" value="ECO:0007669"/>
    <property type="project" value="TreeGrafter"/>
</dbReference>
<evidence type="ECO:0000313" key="10">
    <source>
        <dbReference type="EMBL" id="GIQ69236.1"/>
    </source>
</evidence>
<keyword evidence="3" id="KW-0805">Transcription regulation</keyword>
<dbReference type="Pfam" id="PF00486">
    <property type="entry name" value="Trans_reg_C"/>
    <property type="match status" value="1"/>
</dbReference>
<dbReference type="FunFam" id="3.40.50.2300:FF:000001">
    <property type="entry name" value="DNA-binding response regulator PhoB"/>
    <property type="match status" value="1"/>
</dbReference>
<dbReference type="GO" id="GO:0000156">
    <property type="term" value="F:phosphorelay response regulator activity"/>
    <property type="evidence" value="ECO:0007669"/>
    <property type="project" value="TreeGrafter"/>
</dbReference>
<keyword evidence="5" id="KW-0804">Transcription</keyword>
<dbReference type="Pfam" id="PF00072">
    <property type="entry name" value="Response_reg"/>
    <property type="match status" value="1"/>
</dbReference>
<sequence>MDAHILIIEDEEQIARVLMLELEHEGYQATLAADGRSGLELALSGRQWDLILLDIMLPELSGIEVLRRIRQAGLRVPVILLTARDSVPDIVNGLDRGANDYVTKPFAIEVLLARIRNLIQAFREQADSSVVLQVADLVVDLAQRRVERDSTPIALTPKEFELLLHLLRHEDEPQSREQIIQDVWGYDYVGDTNIVDVYIRYLRQKLDRHFHPKLIHTCRGVGYMLSTRAEGP</sequence>
<evidence type="ECO:0000256" key="6">
    <source>
        <dbReference type="PROSITE-ProRule" id="PRU00169"/>
    </source>
</evidence>
<evidence type="ECO:0000256" key="3">
    <source>
        <dbReference type="ARBA" id="ARBA00023015"/>
    </source>
</evidence>
<dbReference type="InterPro" id="IPR001789">
    <property type="entry name" value="Sig_transdc_resp-reg_receiver"/>
</dbReference>
<gene>
    <name evidence="10" type="primary">ykoG</name>
    <name evidence="10" type="ORF">XYCOK13_20600</name>
</gene>
<dbReference type="InterPro" id="IPR039420">
    <property type="entry name" value="WalR-like"/>
</dbReference>
<dbReference type="GO" id="GO:0006355">
    <property type="term" value="P:regulation of DNA-templated transcription"/>
    <property type="evidence" value="ECO:0007669"/>
    <property type="project" value="InterPro"/>
</dbReference>
<keyword evidence="4 7" id="KW-0238">DNA-binding</keyword>
<dbReference type="FunFam" id="1.10.10.10:FF:000005">
    <property type="entry name" value="Two-component system response regulator"/>
    <property type="match status" value="1"/>
</dbReference>
<organism evidence="10 11">
    <name type="scientific">Xylanibacillus composti</name>
    <dbReference type="NCBI Taxonomy" id="1572762"/>
    <lineage>
        <taxon>Bacteria</taxon>
        <taxon>Bacillati</taxon>
        <taxon>Bacillota</taxon>
        <taxon>Bacilli</taxon>
        <taxon>Bacillales</taxon>
        <taxon>Paenibacillaceae</taxon>
        <taxon>Xylanibacillus</taxon>
    </lineage>
</organism>
<dbReference type="InterPro" id="IPR001867">
    <property type="entry name" value="OmpR/PhoB-type_DNA-bd"/>
</dbReference>
<feature type="domain" description="Response regulatory" evidence="8">
    <location>
        <begin position="4"/>
        <end position="119"/>
    </location>
</feature>
<dbReference type="PROSITE" id="PS50110">
    <property type="entry name" value="RESPONSE_REGULATORY"/>
    <property type="match status" value="1"/>
</dbReference>
<dbReference type="SMART" id="SM00862">
    <property type="entry name" value="Trans_reg_C"/>
    <property type="match status" value="1"/>
</dbReference>
<dbReference type="InterPro" id="IPR011006">
    <property type="entry name" value="CheY-like_superfamily"/>
</dbReference>
<dbReference type="SMART" id="SM00448">
    <property type="entry name" value="REC"/>
    <property type="match status" value="1"/>
</dbReference>
<evidence type="ECO:0000259" key="8">
    <source>
        <dbReference type="PROSITE" id="PS50110"/>
    </source>
</evidence>
<evidence type="ECO:0000256" key="1">
    <source>
        <dbReference type="ARBA" id="ARBA00022553"/>
    </source>
</evidence>
<dbReference type="CDD" id="cd00383">
    <property type="entry name" value="trans_reg_C"/>
    <property type="match status" value="1"/>
</dbReference>
<evidence type="ECO:0000259" key="9">
    <source>
        <dbReference type="PROSITE" id="PS51755"/>
    </source>
</evidence>
<reference evidence="10" key="1">
    <citation type="submission" date="2021-04" db="EMBL/GenBank/DDBJ databases">
        <title>Draft genome sequence of Xylanibacillus composti strain K13.</title>
        <authorList>
            <person name="Uke A."/>
            <person name="Chhe C."/>
            <person name="Baramee S."/>
            <person name="Kosugi A."/>
        </authorList>
    </citation>
    <scope>NUCLEOTIDE SEQUENCE</scope>
    <source>
        <strain evidence="10">K13</strain>
    </source>
</reference>
<protein>
    <submittedName>
        <fullName evidence="10">Putative transcriptional regulatory protein YkoG</fullName>
    </submittedName>
</protein>
<dbReference type="Gene3D" id="6.10.250.690">
    <property type="match status" value="1"/>
</dbReference>
<feature type="modified residue" description="4-aspartylphosphate" evidence="6">
    <location>
        <position position="54"/>
    </location>
</feature>
<dbReference type="GO" id="GO:0005829">
    <property type="term" value="C:cytosol"/>
    <property type="evidence" value="ECO:0007669"/>
    <property type="project" value="TreeGrafter"/>
</dbReference>
<evidence type="ECO:0000256" key="7">
    <source>
        <dbReference type="PROSITE-ProRule" id="PRU01091"/>
    </source>
</evidence>
<dbReference type="InterPro" id="IPR036388">
    <property type="entry name" value="WH-like_DNA-bd_sf"/>
</dbReference>
<evidence type="ECO:0000256" key="4">
    <source>
        <dbReference type="ARBA" id="ARBA00023125"/>
    </source>
</evidence>
<dbReference type="GO" id="GO:0000976">
    <property type="term" value="F:transcription cis-regulatory region binding"/>
    <property type="evidence" value="ECO:0007669"/>
    <property type="project" value="TreeGrafter"/>
</dbReference>
<name>A0A8J4H453_9BACL</name>
<dbReference type="AlphaFoldDB" id="A0A8J4H453"/>
<evidence type="ECO:0000313" key="11">
    <source>
        <dbReference type="Proteomes" id="UP000677918"/>
    </source>
</evidence>
<comment type="caution">
    <text evidence="10">The sequence shown here is derived from an EMBL/GenBank/DDBJ whole genome shotgun (WGS) entry which is preliminary data.</text>
</comment>
<dbReference type="Gene3D" id="1.10.10.10">
    <property type="entry name" value="Winged helix-like DNA-binding domain superfamily/Winged helix DNA-binding domain"/>
    <property type="match status" value="1"/>
</dbReference>
<dbReference type="PANTHER" id="PTHR48111:SF22">
    <property type="entry name" value="REGULATOR OF RPOS"/>
    <property type="match status" value="1"/>
</dbReference>
<dbReference type="PANTHER" id="PTHR48111">
    <property type="entry name" value="REGULATOR OF RPOS"/>
    <property type="match status" value="1"/>
</dbReference>
<dbReference type="Proteomes" id="UP000677918">
    <property type="component" value="Unassembled WGS sequence"/>
</dbReference>
<dbReference type="CDD" id="cd17574">
    <property type="entry name" value="REC_OmpR"/>
    <property type="match status" value="1"/>
</dbReference>
<keyword evidence="1 6" id="KW-0597">Phosphoprotein</keyword>
<feature type="DNA-binding region" description="OmpR/PhoB-type" evidence="7">
    <location>
        <begin position="129"/>
        <end position="227"/>
    </location>
</feature>
<dbReference type="RefSeq" id="WP_213412041.1">
    <property type="nucleotide sequence ID" value="NZ_BOVK01000025.1"/>
</dbReference>
<dbReference type="SUPFAM" id="SSF52172">
    <property type="entry name" value="CheY-like"/>
    <property type="match status" value="1"/>
</dbReference>
<feature type="domain" description="OmpR/PhoB-type" evidence="9">
    <location>
        <begin position="129"/>
        <end position="227"/>
    </location>
</feature>
<keyword evidence="2" id="KW-0902">Two-component regulatory system</keyword>
<dbReference type="PROSITE" id="PS51755">
    <property type="entry name" value="OMPR_PHOB"/>
    <property type="match status" value="1"/>
</dbReference>
<dbReference type="EMBL" id="BOVK01000025">
    <property type="protein sequence ID" value="GIQ69236.1"/>
    <property type="molecule type" value="Genomic_DNA"/>
</dbReference>